<dbReference type="AlphaFoldDB" id="A0AAE0E5K1"/>
<sequence>MDNLKDVYLSSQVFDEMHNLRFLLFTYQESNKVHLPDGLNSLPDKLMILEWPRYPLIVLPSNFSPEKLVKLDLSDSNIKQLWKGSKHAPKLKQLILNDCLHLIRIPYLLDFPSLEEIILSNCNSLVDLPSSAQYLNNLQNLDLSGCINVTKFPLISGNVERLNLSGTAIKKVPSSVQSLTKLIHLDLSKCKRLEHISTGICKLKSLHTLHLSMIAPNLRLFQKSWRQWNL</sequence>
<reference evidence="1" key="1">
    <citation type="journal article" date="2023" name="Plant J.">
        <title>Genome sequences and population genomics provide insights into the demographic history, inbreeding, and mutation load of two 'living fossil' tree species of Dipteronia.</title>
        <authorList>
            <person name="Feng Y."/>
            <person name="Comes H.P."/>
            <person name="Chen J."/>
            <person name="Zhu S."/>
            <person name="Lu R."/>
            <person name="Zhang X."/>
            <person name="Li P."/>
            <person name="Qiu J."/>
            <person name="Olsen K.M."/>
            <person name="Qiu Y."/>
        </authorList>
    </citation>
    <scope>NUCLEOTIDE SEQUENCE</scope>
    <source>
        <strain evidence="1">NBL</strain>
    </source>
</reference>
<dbReference type="EMBL" id="JANJYJ010000005">
    <property type="protein sequence ID" value="KAK3211295.1"/>
    <property type="molecule type" value="Genomic_DNA"/>
</dbReference>
<dbReference type="InterPro" id="IPR044974">
    <property type="entry name" value="Disease_R_plants"/>
</dbReference>
<accession>A0AAE0E5K1</accession>
<dbReference type="PANTHER" id="PTHR11017:SF570">
    <property type="entry name" value="DISEASE RESISTANCE PROTEIN (TIR-NBS CLASS)-RELATED"/>
    <property type="match status" value="1"/>
</dbReference>
<dbReference type="GO" id="GO:0006952">
    <property type="term" value="P:defense response"/>
    <property type="evidence" value="ECO:0007669"/>
    <property type="project" value="InterPro"/>
</dbReference>
<dbReference type="Gene3D" id="3.80.10.10">
    <property type="entry name" value="Ribonuclease Inhibitor"/>
    <property type="match status" value="2"/>
</dbReference>
<proteinExistence type="predicted"/>
<evidence type="ECO:0000313" key="2">
    <source>
        <dbReference type="Proteomes" id="UP001281410"/>
    </source>
</evidence>
<dbReference type="SUPFAM" id="SSF52058">
    <property type="entry name" value="L domain-like"/>
    <property type="match status" value="1"/>
</dbReference>
<comment type="caution">
    <text evidence="1">The sequence shown here is derived from an EMBL/GenBank/DDBJ whole genome shotgun (WGS) entry which is preliminary data.</text>
</comment>
<evidence type="ECO:0000313" key="1">
    <source>
        <dbReference type="EMBL" id="KAK3211295.1"/>
    </source>
</evidence>
<keyword evidence="2" id="KW-1185">Reference proteome</keyword>
<organism evidence="1 2">
    <name type="scientific">Dipteronia sinensis</name>
    <dbReference type="NCBI Taxonomy" id="43782"/>
    <lineage>
        <taxon>Eukaryota</taxon>
        <taxon>Viridiplantae</taxon>
        <taxon>Streptophyta</taxon>
        <taxon>Embryophyta</taxon>
        <taxon>Tracheophyta</taxon>
        <taxon>Spermatophyta</taxon>
        <taxon>Magnoliopsida</taxon>
        <taxon>eudicotyledons</taxon>
        <taxon>Gunneridae</taxon>
        <taxon>Pentapetalae</taxon>
        <taxon>rosids</taxon>
        <taxon>malvids</taxon>
        <taxon>Sapindales</taxon>
        <taxon>Sapindaceae</taxon>
        <taxon>Hippocastanoideae</taxon>
        <taxon>Acereae</taxon>
        <taxon>Dipteronia</taxon>
    </lineage>
</organism>
<name>A0AAE0E5K1_9ROSI</name>
<protein>
    <submittedName>
        <fullName evidence="1">Uncharacterized protein</fullName>
    </submittedName>
</protein>
<dbReference type="InterPro" id="IPR032675">
    <property type="entry name" value="LRR_dom_sf"/>
</dbReference>
<dbReference type="Proteomes" id="UP001281410">
    <property type="component" value="Unassembled WGS sequence"/>
</dbReference>
<gene>
    <name evidence="1" type="ORF">Dsin_016001</name>
</gene>
<dbReference type="PANTHER" id="PTHR11017">
    <property type="entry name" value="LEUCINE-RICH REPEAT-CONTAINING PROTEIN"/>
    <property type="match status" value="1"/>
</dbReference>